<protein>
    <submittedName>
        <fullName evidence="3">Mfa1 family fimbria major subunit</fullName>
    </submittedName>
</protein>
<evidence type="ECO:0000313" key="4">
    <source>
        <dbReference type="Proteomes" id="UP000736888"/>
    </source>
</evidence>
<dbReference type="Proteomes" id="UP000736888">
    <property type="component" value="Unassembled WGS sequence"/>
</dbReference>
<dbReference type="Pfam" id="PF15495">
    <property type="entry name" value="Fimbrillin_C"/>
    <property type="match status" value="1"/>
</dbReference>
<evidence type="ECO:0000256" key="1">
    <source>
        <dbReference type="SAM" id="MobiDB-lite"/>
    </source>
</evidence>
<sequence length="581" mass="65723">MKKQQNQLEHYFYRMLFCLLGVVCLVGCSDKEVSGIEQNTDADKLKMVFNVILPNGQNGRSTTGDPEDDYVTSDDGIEIGKDYENHVGEVLLVLADQSDKCLMARTATMTTNNDAQLWEVESKASDIEGFGEVNVYVFCNPSEELKNIKKGDDLATMKYTLNADSKTDPAWNKDGKHFFMSNAVPHSYTFNGIIPEDRTYDLGTVKVERSVARFDYKAKNASNLYDIMLKGENSDTETKDPEYAGIQIQLTDVALINMSKSFYYLRRVSNNGLNDNATICGTEVSNNYVVDTDAAFKKAYNSDDSNDKASYFHYNLEKPNEWKNTFSSLADIANNEEDEDEEWNDPNEHGEYHIWRYATENTIPQPDTQQKNGISTGVVFKGQVVVAANANSSLAKKLKGDGGKWYRLYAFKGRLYGSWTDVQNAAQHNAELSASVQAVESKSMSLREAGFSVFYPQYLDAEKTKIGYQVLYYYWNRHNDNRRTTGFNHMGPMEFAVVRNNVYKLCVEQIYTFGYAFNDEGPDPDPDPENPDPEDPDPDPDPEYPDPGTPDEPDPDDDPNVTFKVSVEVLPWVVRINNIEF</sequence>
<dbReference type="NCBIfam" id="NF038041">
    <property type="entry name" value="fim_Mfa1_fam"/>
    <property type="match status" value="1"/>
</dbReference>
<organism evidence="3 4">
    <name type="scientific">Phocaeicola vulgatus</name>
    <name type="common">Bacteroides vulgatus</name>
    <dbReference type="NCBI Taxonomy" id="821"/>
    <lineage>
        <taxon>Bacteria</taxon>
        <taxon>Pseudomonadati</taxon>
        <taxon>Bacteroidota</taxon>
        <taxon>Bacteroidia</taxon>
        <taxon>Bacteroidales</taxon>
        <taxon>Bacteroidaceae</taxon>
        <taxon>Phocaeicola</taxon>
    </lineage>
</organism>
<feature type="compositionally biased region" description="Acidic residues" evidence="1">
    <location>
        <begin position="520"/>
        <end position="559"/>
    </location>
</feature>
<feature type="domain" description="Minor fimbrium subunit Mfa1 C-terminal" evidence="2">
    <location>
        <begin position="471"/>
        <end position="577"/>
    </location>
</feature>
<feature type="region of interest" description="Disordered" evidence="1">
    <location>
        <begin position="517"/>
        <end position="562"/>
    </location>
</feature>
<evidence type="ECO:0000259" key="2">
    <source>
        <dbReference type="Pfam" id="PF15495"/>
    </source>
</evidence>
<gene>
    <name evidence="3" type="ORF">KTG10_17810</name>
</gene>
<proteinExistence type="predicted"/>
<reference evidence="3" key="1">
    <citation type="submission" date="2021-06" db="EMBL/GenBank/DDBJ databases">
        <title>Collection of gut derived symbiotic bacterial strains cultured from healthy donors.</title>
        <authorList>
            <person name="Lin H."/>
            <person name="Littmann E."/>
            <person name="Pamer E.G."/>
        </authorList>
    </citation>
    <scope>NUCLEOTIDE SEQUENCE</scope>
    <source>
        <strain evidence="3">MSK.6.33</strain>
    </source>
</reference>
<dbReference type="Gene3D" id="2.60.40.2580">
    <property type="match status" value="1"/>
</dbReference>
<comment type="caution">
    <text evidence="3">The sequence shown here is derived from an EMBL/GenBank/DDBJ whole genome shotgun (WGS) entry which is preliminary data.</text>
</comment>
<dbReference type="InterPro" id="IPR029140">
    <property type="entry name" value="Mfa1_C"/>
</dbReference>
<dbReference type="Gene3D" id="2.60.40.3690">
    <property type="match status" value="2"/>
</dbReference>
<name>A0AAW4MBL8_PHOVU</name>
<dbReference type="EMBL" id="JAHPYS010000048">
    <property type="protein sequence ID" value="MBU9140561.1"/>
    <property type="molecule type" value="Genomic_DNA"/>
</dbReference>
<dbReference type="AlphaFoldDB" id="A0AAW4MBL8"/>
<evidence type="ECO:0000313" key="3">
    <source>
        <dbReference type="EMBL" id="MBU9140561.1"/>
    </source>
</evidence>
<dbReference type="RefSeq" id="WP_100262980.1">
    <property type="nucleotide sequence ID" value="NZ_JAHPYS010000048.1"/>
</dbReference>
<accession>A0AAW4MBL8</accession>
<dbReference type="GO" id="GO:0009418">
    <property type="term" value="C:pilus shaft"/>
    <property type="evidence" value="ECO:0007669"/>
    <property type="project" value="InterPro"/>
</dbReference>
<dbReference type="InterPro" id="IPR047786">
    <property type="entry name" value="Mfa1_fim"/>
</dbReference>